<dbReference type="Gene3D" id="1.10.10.1200">
    <property type="entry name" value="MAGE homology domain, winged helix WH1 motif"/>
    <property type="match status" value="1"/>
</dbReference>
<proteinExistence type="predicted"/>
<protein>
    <submittedName>
        <fullName evidence="3">Melanoma-associated antigen 1-like</fullName>
    </submittedName>
</protein>
<dbReference type="SMART" id="SM01373">
    <property type="entry name" value="MAGE"/>
    <property type="match status" value="1"/>
</dbReference>
<dbReference type="PANTHER" id="PTHR11736">
    <property type="entry name" value="MELANOMA-ASSOCIATED ANTIGEN MAGE ANTIGEN"/>
    <property type="match status" value="1"/>
</dbReference>
<dbReference type="Gene3D" id="1.10.10.1210">
    <property type="entry name" value="MAGE homology domain, winged helix WH2 motif"/>
    <property type="match status" value="1"/>
</dbReference>
<dbReference type="InterPro" id="IPR041898">
    <property type="entry name" value="MAGE_WH1"/>
</dbReference>
<dbReference type="GeneID" id="105992836"/>
<sequence>MDPCCHVIEAKDPIQVLQFFSVSYLSHWQGSNKEEVWESASPSSCLLCPTTAMIPYRQRSWQGECEEDSQDWREARQGLVGGSPVLVAEEEKEMEQREEEMATISSHSTAVIPATPRVVPATGVPSAPQSPPRASSPPIELVSITQNQVNQGSRSRVVDRLFPRGGLVDPESLLTNSIPLVLFLLIKYGMKDLITKVEMLNVIRNHHNYFSMILRRAADCMQLIFGIDVNEVDPINHSYVLVTSLGITYDGLQSDVQGMPKTGLLIMILCIIFMKGNCVSEEEVWESLNKMGVWSDREHYLSGNPRKLITEDFVREQYLEYRQVPNSDPVCYEFLWGPRAHAETSKMKVLKHWAKFSRCHPTSFPALYEEALREEEQGL</sequence>
<organism evidence="2 3">
    <name type="scientific">Dipodomys ordii</name>
    <name type="common">Ord's kangaroo rat</name>
    <dbReference type="NCBI Taxonomy" id="10020"/>
    <lineage>
        <taxon>Eukaryota</taxon>
        <taxon>Metazoa</taxon>
        <taxon>Chordata</taxon>
        <taxon>Craniata</taxon>
        <taxon>Vertebrata</taxon>
        <taxon>Euteleostomi</taxon>
        <taxon>Mammalia</taxon>
        <taxon>Eutheria</taxon>
        <taxon>Euarchontoglires</taxon>
        <taxon>Glires</taxon>
        <taxon>Rodentia</taxon>
        <taxon>Castorimorpha</taxon>
        <taxon>Heteromyidae</taxon>
        <taxon>Dipodomyinae</taxon>
        <taxon>Dipodomys</taxon>
    </lineage>
</organism>
<dbReference type="Pfam" id="PF01454">
    <property type="entry name" value="MAGE"/>
    <property type="match status" value="1"/>
</dbReference>
<dbReference type="GO" id="GO:0005634">
    <property type="term" value="C:nucleus"/>
    <property type="evidence" value="ECO:0007669"/>
    <property type="project" value="TreeGrafter"/>
</dbReference>
<evidence type="ECO:0000313" key="3">
    <source>
        <dbReference type="RefSeq" id="XP_012881374.1"/>
    </source>
</evidence>
<dbReference type="AlphaFoldDB" id="A0A1S3FZA6"/>
<feature type="domain" description="MAGE" evidence="1">
    <location>
        <begin position="173"/>
        <end position="371"/>
    </location>
</feature>
<reference evidence="3" key="1">
    <citation type="submission" date="2025-08" db="UniProtKB">
        <authorList>
            <consortium name="RefSeq"/>
        </authorList>
    </citation>
    <scope>IDENTIFICATION</scope>
    <source>
        <tissue evidence="3">Kidney</tissue>
    </source>
</reference>
<dbReference type="SMART" id="SM01392">
    <property type="entry name" value="MAGE_N"/>
    <property type="match status" value="1"/>
</dbReference>
<dbReference type="Proteomes" id="UP000081671">
    <property type="component" value="Unplaced"/>
</dbReference>
<evidence type="ECO:0000259" key="1">
    <source>
        <dbReference type="PROSITE" id="PS50838"/>
    </source>
</evidence>
<keyword evidence="2" id="KW-1185">Reference proteome</keyword>
<dbReference type="InterPro" id="IPR002190">
    <property type="entry name" value="MHD_dom"/>
</dbReference>
<dbReference type="KEGG" id="dord:105992836"/>
<accession>A0A1S3FZA6</accession>
<evidence type="ECO:0000313" key="2">
    <source>
        <dbReference type="Proteomes" id="UP000081671"/>
    </source>
</evidence>
<dbReference type="FunFam" id="1.10.10.1210:FF:000001">
    <property type="entry name" value="melanoma-associated antigen D1"/>
    <property type="match status" value="1"/>
</dbReference>
<dbReference type="InterPro" id="IPR037445">
    <property type="entry name" value="MAGE"/>
</dbReference>
<dbReference type="RefSeq" id="XP_012881374.1">
    <property type="nucleotide sequence ID" value="XM_013025920.1"/>
</dbReference>
<dbReference type="OrthoDB" id="9665809at2759"/>
<dbReference type="Pfam" id="PF12440">
    <property type="entry name" value="MAGE_N"/>
    <property type="match status" value="1"/>
</dbReference>
<dbReference type="GO" id="GO:0000122">
    <property type="term" value="P:negative regulation of transcription by RNA polymerase II"/>
    <property type="evidence" value="ECO:0007669"/>
    <property type="project" value="TreeGrafter"/>
</dbReference>
<name>A0A1S3FZA6_DIPOR</name>
<dbReference type="InterPro" id="IPR021072">
    <property type="entry name" value="MAGE_N"/>
</dbReference>
<dbReference type="InParanoid" id="A0A1S3FZA6"/>
<dbReference type="PROSITE" id="PS50838">
    <property type="entry name" value="MAGE"/>
    <property type="match status" value="1"/>
</dbReference>
<dbReference type="InterPro" id="IPR041899">
    <property type="entry name" value="MAGE_WH2"/>
</dbReference>
<dbReference type="FunCoup" id="A0A1S3FZA6">
    <property type="interactions" value="787"/>
</dbReference>
<dbReference type="PANTHER" id="PTHR11736:SF153">
    <property type="entry name" value="MELANOMA-ASSOCIATED ANTIGEN 10"/>
    <property type="match status" value="1"/>
</dbReference>
<gene>
    <name evidence="3" type="primary">LOC105992836</name>
</gene>